<proteinExistence type="predicted"/>
<name>A0AAV4NXE6_CAEEX</name>
<sequence>MVWGKVMSSGWTFTGGKSSETRERDRRVVLANQLETCLSQCGRNPWSESTVWFRSNQSRFLQHIKRISCQRQTETFEARNTCLSRSLVWMQILKTGP</sequence>
<dbReference type="AlphaFoldDB" id="A0AAV4NXE6"/>
<evidence type="ECO:0000313" key="1">
    <source>
        <dbReference type="EMBL" id="GIX89413.1"/>
    </source>
</evidence>
<reference evidence="1 2" key="1">
    <citation type="submission" date="2021-06" db="EMBL/GenBank/DDBJ databases">
        <title>Caerostris extrusa draft genome.</title>
        <authorList>
            <person name="Kono N."/>
            <person name="Arakawa K."/>
        </authorList>
    </citation>
    <scope>NUCLEOTIDE SEQUENCE [LARGE SCALE GENOMIC DNA]</scope>
</reference>
<accession>A0AAV4NXE6</accession>
<protein>
    <submittedName>
        <fullName evidence="1">Uncharacterized protein</fullName>
    </submittedName>
</protein>
<gene>
    <name evidence="1" type="ORF">CEXT_769701</name>
</gene>
<dbReference type="EMBL" id="BPLR01021422">
    <property type="protein sequence ID" value="GIX89413.1"/>
    <property type="molecule type" value="Genomic_DNA"/>
</dbReference>
<dbReference type="Proteomes" id="UP001054945">
    <property type="component" value="Unassembled WGS sequence"/>
</dbReference>
<evidence type="ECO:0000313" key="2">
    <source>
        <dbReference type="Proteomes" id="UP001054945"/>
    </source>
</evidence>
<organism evidence="1 2">
    <name type="scientific">Caerostris extrusa</name>
    <name type="common">Bark spider</name>
    <name type="synonym">Caerostris bankana</name>
    <dbReference type="NCBI Taxonomy" id="172846"/>
    <lineage>
        <taxon>Eukaryota</taxon>
        <taxon>Metazoa</taxon>
        <taxon>Ecdysozoa</taxon>
        <taxon>Arthropoda</taxon>
        <taxon>Chelicerata</taxon>
        <taxon>Arachnida</taxon>
        <taxon>Araneae</taxon>
        <taxon>Araneomorphae</taxon>
        <taxon>Entelegynae</taxon>
        <taxon>Araneoidea</taxon>
        <taxon>Araneidae</taxon>
        <taxon>Caerostris</taxon>
    </lineage>
</organism>
<comment type="caution">
    <text evidence="1">The sequence shown here is derived from an EMBL/GenBank/DDBJ whole genome shotgun (WGS) entry which is preliminary data.</text>
</comment>
<keyword evidence="2" id="KW-1185">Reference proteome</keyword>